<dbReference type="InterPro" id="IPR049709">
    <property type="entry name" value="IniB-like_N"/>
</dbReference>
<gene>
    <name evidence="1" type="ORF">HMPREF0591_0225</name>
</gene>
<feature type="non-terminal residue" evidence="1">
    <location>
        <position position="139"/>
    </location>
</feature>
<organism evidence="1 2">
    <name type="scientific">Mycobacterium parascrofulaceum ATCC BAA-614</name>
    <dbReference type="NCBI Taxonomy" id="525368"/>
    <lineage>
        <taxon>Bacteria</taxon>
        <taxon>Bacillati</taxon>
        <taxon>Actinomycetota</taxon>
        <taxon>Actinomycetes</taxon>
        <taxon>Mycobacteriales</taxon>
        <taxon>Mycobacteriaceae</taxon>
        <taxon>Mycobacterium</taxon>
        <taxon>Mycobacterium simiae complex</taxon>
    </lineage>
</organism>
<keyword evidence="2" id="KW-1185">Reference proteome</keyword>
<accession>D5P231</accession>
<dbReference type="EMBL" id="ADNV01000037">
    <property type="protein sequence ID" value="EFG79870.1"/>
    <property type="molecule type" value="Genomic_DNA"/>
</dbReference>
<evidence type="ECO:0000313" key="2">
    <source>
        <dbReference type="Proteomes" id="UP000003653"/>
    </source>
</evidence>
<dbReference type="AlphaFoldDB" id="D5P231"/>
<protein>
    <submittedName>
        <fullName evidence="1">Uncharacterized protein</fullName>
    </submittedName>
</protein>
<name>D5P231_9MYCO</name>
<dbReference type="eggNOG" id="ENOG5032WSK">
    <property type="taxonomic scope" value="Bacteria"/>
</dbReference>
<comment type="caution">
    <text evidence="1">The sequence shown here is derived from an EMBL/GenBank/DDBJ whole genome shotgun (WGS) entry which is preliminary data.</text>
</comment>
<evidence type="ECO:0000313" key="1">
    <source>
        <dbReference type="EMBL" id="EFG79870.1"/>
    </source>
</evidence>
<proteinExistence type="predicted"/>
<dbReference type="Proteomes" id="UP000003653">
    <property type="component" value="Unassembled WGS sequence"/>
</dbReference>
<sequence>MSERRRSTGIGSNESQSKGTDVSSLIDYILNLFRSEDAARAFAASPQQALNEAGFADVSPAQVSSVAASAVPGLQLGGGDPIVGLQQAVSSHFGLAAASNVSAAAGGDVAAGLGADAGAGLGVGAELADAVGLGAQVGY</sequence>
<dbReference type="HOGENOM" id="CLU_1849325_0_0_11"/>
<reference evidence="1 2" key="1">
    <citation type="submission" date="2010-04" db="EMBL/GenBank/DDBJ databases">
        <authorList>
            <person name="Muzny D."/>
            <person name="Qin X."/>
            <person name="Deng J."/>
            <person name="Jiang H."/>
            <person name="Liu Y."/>
            <person name="Qu J."/>
            <person name="Song X.-Z."/>
            <person name="Zhang L."/>
            <person name="Thornton R."/>
            <person name="Coyle M."/>
            <person name="Francisco L."/>
            <person name="Jackson L."/>
            <person name="Javaid M."/>
            <person name="Korchina V."/>
            <person name="Kovar C."/>
            <person name="Mata R."/>
            <person name="Mathew T."/>
            <person name="Ngo R."/>
            <person name="Nguyen L."/>
            <person name="Nguyen N."/>
            <person name="Okwuonu G."/>
            <person name="Ongeri F."/>
            <person name="Pham C."/>
            <person name="Simmons D."/>
            <person name="Wilczek-Boney K."/>
            <person name="Hale W."/>
            <person name="Jakkamsetti A."/>
            <person name="Pham P."/>
            <person name="Ruth R."/>
            <person name="San Lucas F."/>
            <person name="Warren J."/>
            <person name="Zhang J."/>
            <person name="Zhao Z."/>
            <person name="Zhou C."/>
            <person name="Zhu D."/>
            <person name="Lee S."/>
            <person name="Bess C."/>
            <person name="Blankenburg K."/>
            <person name="Forbes L."/>
            <person name="Fu Q."/>
            <person name="Gubbala S."/>
            <person name="Hirani K."/>
            <person name="Jayaseelan J.C."/>
            <person name="Lara F."/>
            <person name="Munidasa M."/>
            <person name="Palculict T."/>
            <person name="Patil S."/>
            <person name="Pu L.-L."/>
            <person name="Saada N."/>
            <person name="Tang L."/>
            <person name="Weissenberger G."/>
            <person name="Zhu Y."/>
            <person name="Hemphill L."/>
            <person name="Shang Y."/>
            <person name="Youmans B."/>
            <person name="Ayvaz T."/>
            <person name="Ross M."/>
            <person name="Santibanez J."/>
            <person name="Aqrawi P."/>
            <person name="Gross S."/>
            <person name="Joshi V."/>
            <person name="Fowler G."/>
            <person name="Nazareth L."/>
            <person name="Reid J."/>
            <person name="Worley K."/>
            <person name="Petrosino J."/>
            <person name="Highlander S."/>
            <person name="Gibbs R."/>
        </authorList>
    </citation>
    <scope>NUCLEOTIDE SEQUENCE [LARGE SCALE GENOMIC DNA]</scope>
    <source>
        <strain evidence="1 2">ATCC BAA-614</strain>
    </source>
</reference>
<dbReference type="NCBIfam" id="NF038175">
    <property type="entry name" value="IniB_NTERM"/>
    <property type="match status" value="1"/>
</dbReference>